<dbReference type="InterPro" id="IPR033767">
    <property type="entry name" value="Tail_Gp11"/>
</dbReference>
<dbReference type="Pfam" id="PF17212">
    <property type="entry name" value="Tube"/>
    <property type="match status" value="1"/>
</dbReference>
<reference evidence="1" key="1">
    <citation type="submission" date="2015-11" db="EMBL/GenBank/DDBJ databases">
        <title>Genomes of Abundant and Widespread Viruses from the Deep Ocean.</title>
        <authorList>
            <person name="Mizuno C.M."/>
            <person name="Ghai R."/>
            <person name="Saghai A."/>
            <person name="Lopez-Garcia P."/>
            <person name="Rodriguez-Valera F."/>
        </authorList>
    </citation>
    <scope>NUCLEOTIDE SEQUENCE</scope>
</reference>
<sequence>MATITTRTTQLESINTMLSTIGEAPVNSLSGVLPLDASTAVNILNEVNREVQSAGWKFNTSWKVSLNRDVNNKLVVGADVLHIEFNHLRESKASYDPVLRGNYLYNLAGETYTWDKDFEYVTVIYLLDFESIPEQARRYITIRASRIYHDRTLGSQSIHKFSLQDELGALALLKQTEADTADHNIFDSLDQHKTINRNNTIKYST</sequence>
<name>A0A1B0Z1J1_9PROT</name>
<proteinExistence type="predicted"/>
<dbReference type="AlphaFoldDB" id="A0A1B0Z1J1"/>
<evidence type="ECO:0000313" key="1">
    <source>
        <dbReference type="EMBL" id="ANO58063.1"/>
    </source>
</evidence>
<protein>
    <submittedName>
        <fullName evidence="1">Tail tubular protein A</fullName>
    </submittedName>
</protein>
<dbReference type="EMBL" id="KT997797">
    <property type="protein sequence ID" value="ANO58063.1"/>
    <property type="molecule type" value="Genomic_DNA"/>
</dbReference>
<organism evidence="1">
    <name type="scientific">uncultured Alphaproteobacteria bacterium</name>
    <dbReference type="NCBI Taxonomy" id="91750"/>
    <lineage>
        <taxon>Bacteria</taxon>
        <taxon>Pseudomonadati</taxon>
        <taxon>Pseudomonadota</taxon>
        <taxon>Alphaproteobacteria</taxon>
        <taxon>environmental samples</taxon>
    </lineage>
</organism>
<accession>A0A1B0Z1J1</accession>